<dbReference type="GO" id="GO:0005737">
    <property type="term" value="C:cytoplasm"/>
    <property type="evidence" value="ECO:0007669"/>
    <property type="project" value="TreeGrafter"/>
</dbReference>
<dbReference type="NCBIfam" id="TIGR01891">
    <property type="entry name" value="amidohydrolases"/>
    <property type="match status" value="1"/>
</dbReference>
<dbReference type="Pfam" id="PF01546">
    <property type="entry name" value="Peptidase_M20"/>
    <property type="match status" value="1"/>
</dbReference>
<dbReference type="InterPro" id="IPR017439">
    <property type="entry name" value="Amidohydrolase"/>
</dbReference>
<protein>
    <submittedName>
        <fullName evidence="4">Amidohydrolase</fullName>
    </submittedName>
</protein>
<name>A0A1U9LBX4_9PROT</name>
<dbReference type="GO" id="GO:0046872">
    <property type="term" value="F:metal ion binding"/>
    <property type="evidence" value="ECO:0007669"/>
    <property type="project" value="UniProtKB-KW"/>
</dbReference>
<dbReference type="SUPFAM" id="SSF55031">
    <property type="entry name" value="Bacterial exopeptidase dimerisation domain"/>
    <property type="match status" value="1"/>
</dbReference>
<proteinExistence type="predicted"/>
<dbReference type="InterPro" id="IPR011650">
    <property type="entry name" value="Peptidase_M20_dimer"/>
</dbReference>
<dbReference type="Proteomes" id="UP000189055">
    <property type="component" value="Chromosome"/>
</dbReference>
<evidence type="ECO:0000259" key="3">
    <source>
        <dbReference type="Pfam" id="PF07687"/>
    </source>
</evidence>
<dbReference type="GO" id="GO:0016805">
    <property type="term" value="F:dipeptidase activity"/>
    <property type="evidence" value="ECO:0007669"/>
    <property type="project" value="TreeGrafter"/>
</dbReference>
<dbReference type="InterPro" id="IPR002933">
    <property type="entry name" value="Peptidase_M20"/>
</dbReference>
<feature type="binding site" evidence="2">
    <location>
        <position position="394"/>
    </location>
    <ligand>
        <name>Mn(2+)</name>
        <dbReference type="ChEBI" id="CHEBI:29035"/>
        <label>2</label>
    </ligand>
</feature>
<evidence type="ECO:0000313" key="4">
    <source>
        <dbReference type="EMBL" id="AQT03899.1"/>
    </source>
</evidence>
<evidence type="ECO:0000256" key="2">
    <source>
        <dbReference type="PIRSR" id="PIRSR005962-1"/>
    </source>
</evidence>
<dbReference type="PANTHER" id="PTHR30575">
    <property type="entry name" value="PEPTIDASE M20"/>
    <property type="match status" value="1"/>
</dbReference>
<evidence type="ECO:0000313" key="5">
    <source>
        <dbReference type="Proteomes" id="UP000189055"/>
    </source>
</evidence>
<dbReference type="KEGG" id="aper:A0U91_01405"/>
<dbReference type="PIRSF" id="PIRSF005962">
    <property type="entry name" value="Pept_M20D_amidohydro"/>
    <property type="match status" value="1"/>
</dbReference>
<keyword evidence="2" id="KW-0479">Metal-binding</keyword>
<accession>A0A1U9LBX4</accession>
<dbReference type="STRING" id="1076596.A0U91_01405"/>
<dbReference type="AlphaFoldDB" id="A0A1U9LBX4"/>
<reference evidence="4 5" key="1">
    <citation type="submission" date="2016-03" db="EMBL/GenBank/DDBJ databases">
        <title>Acetic acid bacteria sequencing.</title>
        <authorList>
            <person name="Brandt J."/>
            <person name="Jakob F."/>
            <person name="Vogel R.F."/>
        </authorList>
    </citation>
    <scope>NUCLEOTIDE SEQUENCE [LARGE SCALE GENOMIC DNA]</scope>
    <source>
        <strain evidence="4 5">TMW2.1084</strain>
    </source>
</reference>
<organism evidence="4 5">
    <name type="scientific">Acetobacter persici</name>
    <dbReference type="NCBI Taxonomy" id="1076596"/>
    <lineage>
        <taxon>Bacteria</taxon>
        <taxon>Pseudomonadati</taxon>
        <taxon>Pseudomonadota</taxon>
        <taxon>Alphaproteobacteria</taxon>
        <taxon>Acetobacterales</taxon>
        <taxon>Acetobacteraceae</taxon>
        <taxon>Acetobacter</taxon>
    </lineage>
</organism>
<comment type="cofactor">
    <cofactor evidence="2">
        <name>Mn(2+)</name>
        <dbReference type="ChEBI" id="CHEBI:29035"/>
    </cofactor>
    <text evidence="2">The Mn(2+) ion enhances activity.</text>
</comment>
<dbReference type="GO" id="GO:0046657">
    <property type="term" value="P:folic acid catabolic process"/>
    <property type="evidence" value="ECO:0007669"/>
    <property type="project" value="TreeGrafter"/>
</dbReference>
<keyword evidence="1 4" id="KW-0378">Hydrolase</keyword>
<evidence type="ECO:0000256" key="1">
    <source>
        <dbReference type="ARBA" id="ARBA00022801"/>
    </source>
</evidence>
<dbReference type="InterPro" id="IPR036264">
    <property type="entry name" value="Bact_exopeptidase_dim_dom"/>
</dbReference>
<feature type="domain" description="Peptidase M20 dimerisation" evidence="3">
    <location>
        <begin position="222"/>
        <end position="307"/>
    </location>
</feature>
<dbReference type="SUPFAM" id="SSF53187">
    <property type="entry name" value="Zn-dependent exopeptidases"/>
    <property type="match status" value="1"/>
</dbReference>
<sequence length="420" mass="45016">MDFPRDVTAMRREFHRFPETAFLEYRTAAIVAKRLSELGYTVKAGPEIMHMDGVRGLPSDQAFTAAKEAALEAGADERWLNRMPGGQTAICGELQRGPGPVLALRFDMDALPVHESQSDQHSPNTQGFSSIHQGRMHACGHDGHTAIGLAVAEKLAQPDARWNGTVRLIFQPAEEGGRGAQPIVASGFLDDVDIFLASHLGCQLPSGQIALTADGFLWAEKWNVTFTGRAAHAAMCPEEGRNALLAAALAVAGLYALPRDGQSDTRINVGLLQAGRTRNVIADRAYLELEVRAASSEGLKRLTEGARRTLEGAALTQDVNVEIDLYGNTISAQSDPAIMTRLEKAALATKVGTIVSNWPIGGGDDATFMMQRVQQCGGHAGYCLIGADIAAPHHSSLFDIDENALERAVRLLAAFVEDAA</sequence>
<keyword evidence="2" id="KW-0464">Manganese</keyword>
<feature type="binding site" evidence="2">
    <location>
        <position position="199"/>
    </location>
    <ligand>
        <name>Mn(2+)</name>
        <dbReference type="ChEBI" id="CHEBI:29035"/>
        <label>2</label>
    </ligand>
</feature>
<dbReference type="InterPro" id="IPR052030">
    <property type="entry name" value="Peptidase_M20/M20A_hydrolases"/>
</dbReference>
<dbReference type="Pfam" id="PF07687">
    <property type="entry name" value="M20_dimer"/>
    <property type="match status" value="1"/>
</dbReference>
<feature type="binding site" evidence="2">
    <location>
        <position position="139"/>
    </location>
    <ligand>
        <name>Mn(2+)</name>
        <dbReference type="ChEBI" id="CHEBI:29035"/>
        <label>2</label>
    </ligand>
</feature>
<dbReference type="EMBL" id="CP014687">
    <property type="protein sequence ID" value="AQT03899.1"/>
    <property type="molecule type" value="Genomic_DNA"/>
</dbReference>
<dbReference type="Gene3D" id="3.40.630.10">
    <property type="entry name" value="Zn peptidases"/>
    <property type="match status" value="2"/>
</dbReference>
<gene>
    <name evidence="4" type="ORF">A0U91_01405</name>
</gene>
<dbReference type="GO" id="GO:0071713">
    <property type="term" value="F:para-aminobenzoyl-glutamate hydrolase activity"/>
    <property type="evidence" value="ECO:0007669"/>
    <property type="project" value="TreeGrafter"/>
</dbReference>
<dbReference type="RefSeq" id="WP_077929840.1">
    <property type="nucleotide sequence ID" value="NZ_CP014687.1"/>
</dbReference>
<dbReference type="PANTHER" id="PTHR30575:SF3">
    <property type="entry name" value="PEPTIDASE M20 DIMERISATION DOMAIN-CONTAINING PROTEIN"/>
    <property type="match status" value="1"/>
</dbReference>
<feature type="binding site" evidence="2">
    <location>
        <position position="141"/>
    </location>
    <ligand>
        <name>Mn(2+)</name>
        <dbReference type="ChEBI" id="CHEBI:29035"/>
        <label>2</label>
    </ligand>
</feature>
<feature type="binding site" evidence="2">
    <location>
        <position position="175"/>
    </location>
    <ligand>
        <name>Mn(2+)</name>
        <dbReference type="ChEBI" id="CHEBI:29035"/>
        <label>2</label>
    </ligand>
</feature>